<accession>A0A0C2XN95</accession>
<dbReference type="Proteomes" id="UP000053424">
    <property type="component" value="Unassembled WGS sequence"/>
</dbReference>
<protein>
    <submittedName>
        <fullName evidence="1">Uncharacterized protein</fullName>
    </submittedName>
</protein>
<evidence type="ECO:0000313" key="1">
    <source>
        <dbReference type="EMBL" id="KIM39118.1"/>
    </source>
</evidence>
<dbReference type="AlphaFoldDB" id="A0A0C2XN95"/>
<reference evidence="2" key="2">
    <citation type="submission" date="2015-01" db="EMBL/GenBank/DDBJ databases">
        <title>Evolutionary Origins and Diversification of the Mycorrhizal Mutualists.</title>
        <authorList>
            <consortium name="DOE Joint Genome Institute"/>
            <consortium name="Mycorrhizal Genomics Consortium"/>
            <person name="Kohler A."/>
            <person name="Kuo A."/>
            <person name="Nagy L.G."/>
            <person name="Floudas D."/>
            <person name="Copeland A."/>
            <person name="Barry K.W."/>
            <person name="Cichocki N."/>
            <person name="Veneault-Fourrey C."/>
            <person name="LaButti K."/>
            <person name="Lindquist E.A."/>
            <person name="Lipzen A."/>
            <person name="Lundell T."/>
            <person name="Morin E."/>
            <person name="Murat C."/>
            <person name="Riley R."/>
            <person name="Ohm R."/>
            <person name="Sun H."/>
            <person name="Tunlid A."/>
            <person name="Henrissat B."/>
            <person name="Grigoriev I.V."/>
            <person name="Hibbett D.S."/>
            <person name="Martin F."/>
        </authorList>
    </citation>
    <scope>NUCLEOTIDE SEQUENCE [LARGE SCALE GENOMIC DNA]</scope>
    <source>
        <strain evidence="2">h7</strain>
    </source>
</reference>
<evidence type="ECO:0000313" key="2">
    <source>
        <dbReference type="Proteomes" id="UP000053424"/>
    </source>
</evidence>
<organism evidence="1 2">
    <name type="scientific">Hebeloma cylindrosporum</name>
    <dbReference type="NCBI Taxonomy" id="76867"/>
    <lineage>
        <taxon>Eukaryota</taxon>
        <taxon>Fungi</taxon>
        <taxon>Dikarya</taxon>
        <taxon>Basidiomycota</taxon>
        <taxon>Agaricomycotina</taxon>
        <taxon>Agaricomycetes</taxon>
        <taxon>Agaricomycetidae</taxon>
        <taxon>Agaricales</taxon>
        <taxon>Agaricineae</taxon>
        <taxon>Hymenogastraceae</taxon>
        <taxon>Hebeloma</taxon>
    </lineage>
</organism>
<name>A0A0C2XN95_HEBCY</name>
<reference evidence="1 2" key="1">
    <citation type="submission" date="2014-04" db="EMBL/GenBank/DDBJ databases">
        <authorList>
            <consortium name="DOE Joint Genome Institute"/>
            <person name="Kuo A."/>
            <person name="Gay G."/>
            <person name="Dore J."/>
            <person name="Kohler A."/>
            <person name="Nagy L.G."/>
            <person name="Floudas D."/>
            <person name="Copeland A."/>
            <person name="Barry K.W."/>
            <person name="Cichocki N."/>
            <person name="Veneault-Fourrey C."/>
            <person name="LaButti K."/>
            <person name="Lindquist E.A."/>
            <person name="Lipzen A."/>
            <person name="Lundell T."/>
            <person name="Morin E."/>
            <person name="Murat C."/>
            <person name="Sun H."/>
            <person name="Tunlid A."/>
            <person name="Henrissat B."/>
            <person name="Grigoriev I.V."/>
            <person name="Hibbett D.S."/>
            <person name="Martin F."/>
            <person name="Nordberg H.P."/>
            <person name="Cantor M.N."/>
            <person name="Hua S.X."/>
        </authorList>
    </citation>
    <scope>NUCLEOTIDE SEQUENCE [LARGE SCALE GENOMIC DNA]</scope>
    <source>
        <strain evidence="2">h7</strain>
    </source>
</reference>
<keyword evidence="2" id="KW-1185">Reference proteome</keyword>
<proteinExistence type="predicted"/>
<sequence length="186" mass="21094">MQNLRNSFFPPNISNDLLDGHLQDLRVWSLDYDVWRISLTYTTSVRGNTCMRLFLFPNDISSTIVPYGTFAQRSRPGLTTTFFQPSDLLYSAPAAYELAVLPFSATTLRDVYTAMSTYIPGYRILSAEHGHQGWVACVINILAQQGYLNSGAPQELVRRIHRCRAVSIQASNEIQWPIQFGEIIQE</sequence>
<gene>
    <name evidence="1" type="ORF">M413DRAFT_447458</name>
</gene>
<dbReference type="HOGENOM" id="CLU_1454592_0_0_1"/>
<dbReference type="EMBL" id="KN831787">
    <property type="protein sequence ID" value="KIM39118.1"/>
    <property type="molecule type" value="Genomic_DNA"/>
</dbReference>